<evidence type="ECO:0000256" key="2">
    <source>
        <dbReference type="ARBA" id="ARBA00005914"/>
    </source>
</evidence>
<reference evidence="9" key="1">
    <citation type="submission" date="2016-12" db="EMBL/GenBank/DDBJ databases">
        <authorList>
            <person name="Moulin L."/>
        </authorList>
    </citation>
    <scope>NUCLEOTIDE SEQUENCE [LARGE SCALE GENOMIC DNA]</scope>
    <source>
        <strain evidence="9">STM 7183</strain>
    </source>
</reference>
<dbReference type="GO" id="GO:0015204">
    <property type="term" value="F:urea transmembrane transporter activity"/>
    <property type="evidence" value="ECO:0007669"/>
    <property type="project" value="InterPro"/>
</dbReference>
<keyword evidence="10" id="KW-1185">Reference proteome</keyword>
<evidence type="ECO:0000256" key="6">
    <source>
        <dbReference type="ARBA" id="ARBA00023136"/>
    </source>
</evidence>
<evidence type="ECO:0000256" key="3">
    <source>
        <dbReference type="ARBA" id="ARBA00022475"/>
    </source>
</evidence>
<evidence type="ECO:0000256" key="8">
    <source>
        <dbReference type="SAM" id="Phobius"/>
    </source>
</evidence>
<feature type="transmembrane region" description="Helical" evidence="8">
    <location>
        <begin position="37"/>
        <end position="63"/>
    </location>
</feature>
<dbReference type="InterPro" id="IPR004937">
    <property type="entry name" value="Urea_transporter"/>
</dbReference>
<dbReference type="AlphaFoldDB" id="A0A1N7RKC2"/>
<evidence type="ECO:0000256" key="7">
    <source>
        <dbReference type="SAM" id="MobiDB-lite"/>
    </source>
</evidence>
<keyword evidence="6 8" id="KW-0472">Membrane</keyword>
<dbReference type="Gene3D" id="1.10.3430.10">
    <property type="entry name" value="Ammonium transporter AmtB like domains"/>
    <property type="match status" value="1"/>
</dbReference>
<feature type="transmembrane region" description="Helical" evidence="8">
    <location>
        <begin position="75"/>
        <end position="92"/>
    </location>
</feature>
<evidence type="ECO:0000313" key="10">
    <source>
        <dbReference type="Proteomes" id="UP000195569"/>
    </source>
</evidence>
<feature type="transmembrane region" description="Helical" evidence="8">
    <location>
        <begin position="204"/>
        <end position="222"/>
    </location>
</feature>
<name>A0A1N7RKC2_9BURK</name>
<evidence type="ECO:0000256" key="5">
    <source>
        <dbReference type="ARBA" id="ARBA00022989"/>
    </source>
</evidence>
<evidence type="ECO:0000313" key="9">
    <source>
        <dbReference type="EMBL" id="SIT35542.1"/>
    </source>
</evidence>
<dbReference type="InterPro" id="IPR029020">
    <property type="entry name" value="Ammonium/urea_transptr"/>
</dbReference>
<feature type="transmembrane region" description="Helical" evidence="8">
    <location>
        <begin position="131"/>
        <end position="151"/>
    </location>
</feature>
<evidence type="ECO:0000256" key="1">
    <source>
        <dbReference type="ARBA" id="ARBA00004651"/>
    </source>
</evidence>
<dbReference type="PANTHER" id="PTHR10464:SF4">
    <property type="entry name" value="UREA TRANSPORTER"/>
    <property type="match status" value="1"/>
</dbReference>
<feature type="transmembrane region" description="Helical" evidence="8">
    <location>
        <begin position="98"/>
        <end position="119"/>
    </location>
</feature>
<feature type="transmembrane region" description="Helical" evidence="8">
    <location>
        <begin position="242"/>
        <end position="263"/>
    </location>
</feature>
<keyword evidence="5 8" id="KW-1133">Transmembrane helix</keyword>
<proteinExistence type="inferred from homology"/>
<feature type="region of interest" description="Disordered" evidence="7">
    <location>
        <begin position="297"/>
        <end position="329"/>
    </location>
</feature>
<dbReference type="Pfam" id="PF03253">
    <property type="entry name" value="UT"/>
    <property type="match status" value="1"/>
</dbReference>
<keyword evidence="3" id="KW-1003">Cell membrane</keyword>
<evidence type="ECO:0000256" key="4">
    <source>
        <dbReference type="ARBA" id="ARBA00022692"/>
    </source>
</evidence>
<comment type="similarity">
    <text evidence="2">Belongs to the urea transporter family.</text>
</comment>
<protein>
    <submittedName>
        <fullName evidence="9">Urea transporter</fullName>
    </submittedName>
</protein>
<dbReference type="EMBL" id="CYGY02000004">
    <property type="protein sequence ID" value="SIT35542.1"/>
    <property type="molecule type" value="Genomic_DNA"/>
</dbReference>
<feature type="transmembrane region" description="Helical" evidence="8">
    <location>
        <begin position="171"/>
        <end position="197"/>
    </location>
</feature>
<dbReference type="OrthoDB" id="9002779at2"/>
<comment type="subcellular location">
    <subcellularLocation>
        <location evidence="1">Cell membrane</location>
        <topology evidence="1">Multi-pass membrane protein</topology>
    </subcellularLocation>
</comment>
<feature type="compositionally biased region" description="Basic and acidic residues" evidence="7">
    <location>
        <begin position="308"/>
        <end position="329"/>
    </location>
</feature>
<accession>A0A1N7RKC2</accession>
<sequence length="329" mass="33888">MHAAPHQVLFTALRTLLRSFGQIVLQRDASTGACVLAAWLVCSPRLACAALTGAIAANVGAILRGYAPRETRDGLHGFNGALAALAAFTFIADDATAMAIAMLAATAAAWLLGPWARLLRSRGLGYYSSPCLLVTWAWLPLVHGTFAHASVSASPSASASVSDTIAWMPFAHALLAGIAQTSFASTTWAGLLILAGIAMSSMRCAVFALTGAALATAAHWLIGTDAASLDAGLAGFNGALTALALADCGAFAALVGVSMSILLQQAAAFHGVPALTSPFVVATWTVSRFMRDTRDTHISHNTSPVDSAAERGADVGHPEHTTRASLPER</sequence>
<dbReference type="PANTHER" id="PTHR10464">
    <property type="entry name" value="UREA TRANSPORTER"/>
    <property type="match status" value="1"/>
</dbReference>
<gene>
    <name evidence="9" type="ORF">BN2476_40062</name>
</gene>
<dbReference type="Proteomes" id="UP000195569">
    <property type="component" value="Unassembled WGS sequence"/>
</dbReference>
<keyword evidence="4 8" id="KW-0812">Transmembrane</keyword>
<dbReference type="RefSeq" id="WP_087732376.1">
    <property type="nucleotide sequence ID" value="NZ_CYGY02000004.1"/>
</dbReference>
<dbReference type="GO" id="GO:0005886">
    <property type="term" value="C:plasma membrane"/>
    <property type="evidence" value="ECO:0007669"/>
    <property type="project" value="UniProtKB-SubCell"/>
</dbReference>
<organism evidence="9 10">
    <name type="scientific">Paraburkholderia piptadeniae</name>
    <dbReference type="NCBI Taxonomy" id="1701573"/>
    <lineage>
        <taxon>Bacteria</taxon>
        <taxon>Pseudomonadati</taxon>
        <taxon>Pseudomonadota</taxon>
        <taxon>Betaproteobacteria</taxon>
        <taxon>Burkholderiales</taxon>
        <taxon>Burkholderiaceae</taxon>
        <taxon>Paraburkholderia</taxon>
    </lineage>
</organism>
<comment type="caution">
    <text evidence="9">The sequence shown here is derived from an EMBL/GenBank/DDBJ whole genome shotgun (WGS) entry which is preliminary data.</text>
</comment>